<evidence type="ECO:0000256" key="1">
    <source>
        <dbReference type="SAM" id="Phobius"/>
    </source>
</evidence>
<evidence type="ECO:0000313" key="4">
    <source>
        <dbReference type="Proteomes" id="UP000236319"/>
    </source>
</evidence>
<dbReference type="AlphaFoldDB" id="A0A2H6KE61"/>
<dbReference type="GeneID" id="39875052"/>
<comment type="caution">
    <text evidence="3">The sequence shown here is derived from an EMBL/GenBank/DDBJ whole genome shotgun (WGS) entry which is preliminary data.</text>
</comment>
<feature type="chain" id="PRO_5014142752" evidence="2">
    <location>
        <begin position="21"/>
        <end position="184"/>
    </location>
</feature>
<keyword evidence="1" id="KW-0472">Membrane</keyword>
<dbReference type="RefSeq" id="XP_028867525.1">
    <property type="nucleotide sequence ID" value="XM_029011692.1"/>
</dbReference>
<name>A0A2H6KE61_9APIC</name>
<keyword evidence="4" id="KW-1185">Reference proteome</keyword>
<evidence type="ECO:0000256" key="2">
    <source>
        <dbReference type="SAM" id="SignalP"/>
    </source>
</evidence>
<dbReference type="EMBL" id="BDSA01000003">
    <property type="protein sequence ID" value="GBE61282.1"/>
    <property type="molecule type" value="Genomic_DNA"/>
</dbReference>
<accession>A0A2H6KE61</accession>
<organism evidence="3 4">
    <name type="scientific">Babesia ovata</name>
    <dbReference type="NCBI Taxonomy" id="189622"/>
    <lineage>
        <taxon>Eukaryota</taxon>
        <taxon>Sar</taxon>
        <taxon>Alveolata</taxon>
        <taxon>Apicomplexa</taxon>
        <taxon>Aconoidasida</taxon>
        <taxon>Piroplasmida</taxon>
        <taxon>Babesiidae</taxon>
        <taxon>Babesia</taxon>
    </lineage>
</organism>
<keyword evidence="1" id="KW-0812">Transmembrane</keyword>
<feature type="signal peptide" evidence="2">
    <location>
        <begin position="1"/>
        <end position="20"/>
    </location>
</feature>
<keyword evidence="2" id="KW-0732">Signal</keyword>
<sequence>MNAFKKVALLLAGFAALCFAEVYADEAKLDDSTPEEWVKTVTTSDDHLKTEVARLKKDEAYEKDTGLLASKVKIDAFDEAVKLFTAAKVKVDAAKKALDEKAKGTDNKAEIEAVIKTSNDTVELYNKAMLAHTEALFVVAKYYSTKTGRVASLKHLRALDKKLVSSFGAAVATVALLSTFVATI</sequence>
<dbReference type="VEuPathDB" id="PiroplasmaDB:BOVATA_027750"/>
<keyword evidence="1" id="KW-1133">Transmembrane helix</keyword>
<feature type="transmembrane region" description="Helical" evidence="1">
    <location>
        <begin position="163"/>
        <end position="182"/>
    </location>
</feature>
<dbReference type="Proteomes" id="UP000236319">
    <property type="component" value="Unassembled WGS sequence"/>
</dbReference>
<reference evidence="3 4" key="1">
    <citation type="journal article" date="2017" name="BMC Genomics">
        <title>Whole-genome assembly of Babesia ovata and comparative genomics between closely related pathogens.</title>
        <authorList>
            <person name="Yamagishi J."/>
            <person name="Asada M."/>
            <person name="Hakimi H."/>
            <person name="Tanaka T.Q."/>
            <person name="Sugimoto C."/>
            <person name="Kawazu S."/>
        </authorList>
    </citation>
    <scope>NUCLEOTIDE SEQUENCE [LARGE SCALE GENOMIC DNA]</scope>
    <source>
        <strain evidence="3 4">Miyake</strain>
    </source>
</reference>
<dbReference type="OrthoDB" id="10492335at2759"/>
<evidence type="ECO:0000313" key="3">
    <source>
        <dbReference type="EMBL" id="GBE61282.1"/>
    </source>
</evidence>
<proteinExistence type="predicted"/>
<protein>
    <submittedName>
        <fullName evidence="3">Diguanylate phosphodiesterase</fullName>
    </submittedName>
</protein>
<gene>
    <name evidence="3" type="ORF">BOVATA_027750</name>
</gene>